<dbReference type="RefSeq" id="WP_163089150.1">
    <property type="nucleotide sequence ID" value="NZ_JAAGNA010000536.1"/>
</dbReference>
<dbReference type="AlphaFoldDB" id="A0A9X5CL09"/>
<protein>
    <recommendedName>
        <fullName evidence="3">Rpn family recombination-promoting nuclease/putative transposase</fullName>
    </recommendedName>
</protein>
<comment type="caution">
    <text evidence="1">The sequence shown here is derived from an EMBL/GenBank/DDBJ whole genome shotgun (WGS) entry which is preliminary data.</text>
</comment>
<accession>A0A9X5CL09</accession>
<evidence type="ECO:0008006" key="3">
    <source>
        <dbReference type="Google" id="ProtNLM"/>
    </source>
</evidence>
<dbReference type="PANTHER" id="PTHR34613">
    <property type="entry name" value="SLL0800 PROTEIN"/>
    <property type="match status" value="1"/>
</dbReference>
<gene>
    <name evidence="1" type="ORF">G3I18_15540</name>
</gene>
<evidence type="ECO:0000313" key="2">
    <source>
        <dbReference type="Proteomes" id="UP000471745"/>
    </source>
</evidence>
<reference evidence="1 2" key="1">
    <citation type="submission" date="2020-01" db="EMBL/GenBank/DDBJ databases">
        <title>Insect and environment-associated Actinomycetes.</title>
        <authorList>
            <person name="Currrie C."/>
            <person name="Chevrette M."/>
            <person name="Carlson C."/>
            <person name="Stubbendieck R."/>
            <person name="Wendt-Pienkowski E."/>
        </authorList>
    </citation>
    <scope>NUCLEOTIDE SEQUENCE [LARGE SCALE GENOMIC DNA]</scope>
    <source>
        <strain evidence="1 2">SID8189</strain>
    </source>
</reference>
<name>A0A9X5CL09_9ACTN</name>
<dbReference type="EMBL" id="JAAGNA010000536">
    <property type="protein sequence ID" value="NEC49978.1"/>
    <property type="molecule type" value="Genomic_DNA"/>
</dbReference>
<keyword evidence="2" id="KW-1185">Reference proteome</keyword>
<proteinExistence type="predicted"/>
<evidence type="ECO:0000313" key="1">
    <source>
        <dbReference type="EMBL" id="NEC49978.1"/>
    </source>
</evidence>
<sequence>MVSSSHEALHRIFQQDPGLFARAARHLGVAFPPPVSTVELSTDLTETQPLERRVDTLLQMNTEDGSFLLAVESQGRPAPDKPASWAYYLSYVYAKYRIPPVLLVVCADRGTAEWAARRVDIGPRQWCSLSLRPLVLGPDDVPVIDSPDEAARDIPLTVLSAALHRRDPGADAILNALAKALKGLSADDENTATTFIELTEQGLGATQAAELWRHLMAVDLSFFQSQTAQQLRAEGRAESRAKDLLLLLGHRGVEVSEEDRERIVGCGDPDVLGLWFRKALTATSTAEVFASEGEAGADAG</sequence>
<dbReference type="PANTHER" id="PTHR34613:SF1">
    <property type="entry name" value="SLL6017 PROTEIN"/>
    <property type="match status" value="1"/>
</dbReference>
<dbReference type="Proteomes" id="UP000471745">
    <property type="component" value="Unassembled WGS sequence"/>
</dbReference>
<organism evidence="1 2">
    <name type="scientific">Actinospica acidiphila</name>
    <dbReference type="NCBI Taxonomy" id="304899"/>
    <lineage>
        <taxon>Bacteria</taxon>
        <taxon>Bacillati</taxon>
        <taxon>Actinomycetota</taxon>
        <taxon>Actinomycetes</taxon>
        <taxon>Catenulisporales</taxon>
        <taxon>Actinospicaceae</taxon>
        <taxon>Actinospica</taxon>
    </lineage>
</organism>